<dbReference type="Proteomes" id="UP001054945">
    <property type="component" value="Unassembled WGS sequence"/>
</dbReference>
<reference evidence="1 2" key="1">
    <citation type="submission" date="2021-06" db="EMBL/GenBank/DDBJ databases">
        <title>Caerostris extrusa draft genome.</title>
        <authorList>
            <person name="Kono N."/>
            <person name="Arakawa K."/>
        </authorList>
    </citation>
    <scope>NUCLEOTIDE SEQUENCE [LARGE SCALE GENOMIC DNA]</scope>
</reference>
<protein>
    <submittedName>
        <fullName evidence="1">Uncharacterized protein</fullName>
    </submittedName>
</protein>
<organism evidence="1 2">
    <name type="scientific">Caerostris extrusa</name>
    <name type="common">Bark spider</name>
    <name type="synonym">Caerostris bankana</name>
    <dbReference type="NCBI Taxonomy" id="172846"/>
    <lineage>
        <taxon>Eukaryota</taxon>
        <taxon>Metazoa</taxon>
        <taxon>Ecdysozoa</taxon>
        <taxon>Arthropoda</taxon>
        <taxon>Chelicerata</taxon>
        <taxon>Arachnida</taxon>
        <taxon>Araneae</taxon>
        <taxon>Araneomorphae</taxon>
        <taxon>Entelegynae</taxon>
        <taxon>Araneoidea</taxon>
        <taxon>Araneidae</taxon>
        <taxon>Caerostris</taxon>
    </lineage>
</organism>
<keyword evidence="2" id="KW-1185">Reference proteome</keyword>
<evidence type="ECO:0000313" key="2">
    <source>
        <dbReference type="Proteomes" id="UP001054945"/>
    </source>
</evidence>
<sequence>MRNLQNQIPQTISGRHGRDHPTRYHCLVSHWNTGELTRTKRSFLSNVRIAEFKGNVTLLTARTDLFFSRAGLVLVVCACVDLLRGVPGRGRLCWNPERE</sequence>
<evidence type="ECO:0000313" key="1">
    <source>
        <dbReference type="EMBL" id="GIY97044.1"/>
    </source>
</evidence>
<dbReference type="EMBL" id="BPLR01000731">
    <property type="protein sequence ID" value="GIY97044.1"/>
    <property type="molecule type" value="Genomic_DNA"/>
</dbReference>
<accession>A0AAV4XQP3</accession>
<comment type="caution">
    <text evidence="1">The sequence shown here is derived from an EMBL/GenBank/DDBJ whole genome shotgun (WGS) entry which is preliminary data.</text>
</comment>
<gene>
    <name evidence="1" type="ORF">CEXT_384441</name>
</gene>
<dbReference type="AlphaFoldDB" id="A0AAV4XQP3"/>
<proteinExistence type="predicted"/>
<name>A0AAV4XQP3_CAEEX</name>